<dbReference type="PROSITE" id="PS01148">
    <property type="entry name" value="UPF0033"/>
    <property type="match status" value="1"/>
</dbReference>
<sequence length="80" mass="8911">MIEISESGKTLDARGLFCPSPVMQTNVELSKMQVGEILTVLADDPAAEDDISNWARKLGHEVVKMEKNGNEIHFEIKKVK</sequence>
<name>A0A075GM83_9ARCH</name>
<evidence type="ECO:0000256" key="1">
    <source>
        <dbReference type="ARBA" id="ARBA00008984"/>
    </source>
</evidence>
<comment type="similarity">
    <text evidence="1">Belongs to the sulfur carrier protein TusA family.</text>
</comment>
<dbReference type="PANTHER" id="PTHR33279">
    <property type="entry name" value="SULFUR CARRIER PROTEIN YEDF-RELATED"/>
    <property type="match status" value="1"/>
</dbReference>
<proteinExistence type="inferred from homology"/>
<dbReference type="CDD" id="cd00291">
    <property type="entry name" value="SirA_YedF_YeeD"/>
    <property type="match status" value="1"/>
</dbReference>
<dbReference type="InterPro" id="IPR036868">
    <property type="entry name" value="TusA-like_sf"/>
</dbReference>
<dbReference type="Pfam" id="PF01206">
    <property type="entry name" value="TusA"/>
    <property type="match status" value="1"/>
</dbReference>
<accession>A0A075GM83</accession>
<organism evidence="3">
    <name type="scientific">uncultured marine thaumarchaeote KM3_17_G07</name>
    <dbReference type="NCBI Taxonomy" id="1456063"/>
    <lineage>
        <taxon>Archaea</taxon>
        <taxon>Nitrososphaerota</taxon>
        <taxon>environmental samples</taxon>
    </lineage>
</organism>
<protein>
    <submittedName>
        <fullName evidence="3">SirA family protein</fullName>
    </submittedName>
</protein>
<dbReference type="SUPFAM" id="SSF64307">
    <property type="entry name" value="SirA-like"/>
    <property type="match status" value="1"/>
</dbReference>
<dbReference type="PANTHER" id="PTHR33279:SF6">
    <property type="entry name" value="SULFUR CARRIER PROTEIN YEDF-RELATED"/>
    <property type="match status" value="1"/>
</dbReference>
<dbReference type="Gene3D" id="3.30.110.40">
    <property type="entry name" value="TusA-like domain"/>
    <property type="match status" value="1"/>
</dbReference>
<evidence type="ECO:0000313" key="3">
    <source>
        <dbReference type="EMBL" id="AIF05141.1"/>
    </source>
</evidence>
<evidence type="ECO:0000259" key="2">
    <source>
        <dbReference type="PROSITE" id="PS01148"/>
    </source>
</evidence>
<dbReference type="AlphaFoldDB" id="A0A075GM83"/>
<dbReference type="InterPro" id="IPR001455">
    <property type="entry name" value="TusA-like"/>
</dbReference>
<feature type="domain" description="UPF0033" evidence="2">
    <location>
        <begin position="11"/>
        <end position="35"/>
    </location>
</feature>
<dbReference type="EMBL" id="KF900730">
    <property type="protein sequence ID" value="AIF05141.1"/>
    <property type="molecule type" value="Genomic_DNA"/>
</dbReference>
<reference evidence="3" key="1">
    <citation type="journal article" date="2014" name="Genome Biol. Evol.">
        <title>Pangenome evidence for extensive interdomain horizontal transfer affecting lineage core and shell genes in uncultured planktonic thaumarchaeota and euryarchaeota.</title>
        <authorList>
            <person name="Deschamps P."/>
            <person name="Zivanovic Y."/>
            <person name="Moreira D."/>
            <person name="Rodriguez-Valera F."/>
            <person name="Lopez-Garcia P."/>
        </authorList>
    </citation>
    <scope>NUCLEOTIDE SEQUENCE</scope>
</reference>